<dbReference type="GO" id="GO:0008013">
    <property type="term" value="F:beta-catenin binding"/>
    <property type="evidence" value="ECO:0007669"/>
    <property type="project" value="TreeGrafter"/>
</dbReference>
<keyword evidence="17 24" id="KW-0067">ATP-binding</keyword>
<dbReference type="Ensembl" id="ENSAMXT00005006178.1">
    <property type="protein sequence ID" value="ENSAMXP00005005408.1"/>
    <property type="gene ID" value="ENSAMXG00005003251.1"/>
</dbReference>
<dbReference type="GO" id="GO:0090090">
    <property type="term" value="P:negative regulation of canonical Wnt signaling pathway"/>
    <property type="evidence" value="ECO:0007669"/>
    <property type="project" value="TreeGrafter"/>
</dbReference>
<comment type="catalytic activity">
    <reaction evidence="22">
        <text>L-seryl-[tau protein] + ATP = O-phospho-L-seryl-[tau protein] + ADP + H(+)</text>
        <dbReference type="Rhea" id="RHEA:12801"/>
        <dbReference type="Rhea" id="RHEA-COMP:13701"/>
        <dbReference type="Rhea" id="RHEA-COMP:13702"/>
        <dbReference type="ChEBI" id="CHEBI:15378"/>
        <dbReference type="ChEBI" id="CHEBI:29999"/>
        <dbReference type="ChEBI" id="CHEBI:30616"/>
        <dbReference type="ChEBI" id="CHEBI:83421"/>
        <dbReference type="ChEBI" id="CHEBI:456216"/>
        <dbReference type="EC" id="2.7.11.26"/>
    </reaction>
</comment>
<evidence type="ECO:0000256" key="26">
    <source>
        <dbReference type="SAM" id="MobiDB-lite"/>
    </source>
</evidence>
<dbReference type="GO" id="GO:0016055">
    <property type="term" value="P:Wnt signaling pathway"/>
    <property type="evidence" value="ECO:0007669"/>
    <property type="project" value="UniProtKB-KW"/>
</dbReference>
<evidence type="ECO:0000256" key="16">
    <source>
        <dbReference type="ARBA" id="ARBA00022782"/>
    </source>
</evidence>
<dbReference type="CDD" id="cd14137">
    <property type="entry name" value="STKc_GSK3"/>
    <property type="match status" value="1"/>
</dbReference>
<evidence type="ECO:0000313" key="29">
    <source>
        <dbReference type="Proteomes" id="UP000694621"/>
    </source>
</evidence>
<dbReference type="GO" id="GO:0032007">
    <property type="term" value="P:negative regulation of TOR signaling"/>
    <property type="evidence" value="ECO:0007669"/>
    <property type="project" value="TreeGrafter"/>
</dbReference>
<evidence type="ECO:0000256" key="7">
    <source>
        <dbReference type="ARBA" id="ARBA00022473"/>
    </source>
</evidence>
<evidence type="ECO:0000256" key="11">
    <source>
        <dbReference type="ARBA" id="ARBA00022553"/>
    </source>
</evidence>
<evidence type="ECO:0000256" key="13">
    <source>
        <dbReference type="ARBA" id="ARBA00022687"/>
    </source>
</evidence>
<feature type="compositionally biased region" description="Polar residues" evidence="26">
    <location>
        <begin position="363"/>
        <end position="375"/>
    </location>
</feature>
<evidence type="ECO:0000256" key="6">
    <source>
        <dbReference type="ARBA" id="ARBA00015835"/>
    </source>
</evidence>
<dbReference type="GO" id="GO:0070507">
    <property type="term" value="P:regulation of microtubule cytoskeleton organization"/>
    <property type="evidence" value="ECO:0007669"/>
    <property type="project" value="TreeGrafter"/>
</dbReference>
<evidence type="ECO:0000259" key="27">
    <source>
        <dbReference type="PROSITE" id="PS50011"/>
    </source>
</evidence>
<dbReference type="PANTHER" id="PTHR24057">
    <property type="entry name" value="GLYCOGEN SYNTHASE KINASE-3 ALPHA"/>
    <property type="match status" value="1"/>
</dbReference>
<dbReference type="FunFam" id="3.30.200.20:FF:000009">
    <property type="entry name" value="Glycogen synthase kinase-3 beta"/>
    <property type="match status" value="1"/>
</dbReference>
<dbReference type="AlphaFoldDB" id="A0A8B9J665"/>
<feature type="binding site" evidence="24">
    <location>
        <position position="85"/>
    </location>
    <ligand>
        <name>ATP</name>
        <dbReference type="ChEBI" id="CHEBI:30616"/>
    </ligand>
</feature>
<dbReference type="Proteomes" id="UP000694621">
    <property type="component" value="Unplaced"/>
</dbReference>
<dbReference type="Gene3D" id="3.30.200.20">
    <property type="entry name" value="Phosphorylase Kinase, domain 1"/>
    <property type="match status" value="1"/>
</dbReference>
<keyword evidence="19" id="KW-0090">Biological rhythms</keyword>
<dbReference type="Pfam" id="PF00069">
    <property type="entry name" value="Pkinase"/>
    <property type="match status" value="1"/>
</dbReference>
<keyword evidence="18" id="KW-0524">Neurogenesis</keyword>
<keyword evidence="16" id="KW-0221">Differentiation</keyword>
<evidence type="ECO:0000256" key="23">
    <source>
        <dbReference type="ARBA" id="ARBA00048878"/>
    </source>
</evidence>
<evidence type="ECO:0000256" key="19">
    <source>
        <dbReference type="ARBA" id="ARBA00023108"/>
    </source>
</evidence>
<keyword evidence="7" id="KW-0217">Developmental protein</keyword>
<dbReference type="GO" id="GO:0048511">
    <property type="term" value="P:rhythmic process"/>
    <property type="evidence" value="ECO:0007669"/>
    <property type="project" value="UniProtKB-KW"/>
</dbReference>
<evidence type="ECO:0000256" key="1">
    <source>
        <dbReference type="ARBA" id="ARBA00004123"/>
    </source>
</evidence>
<dbReference type="GO" id="GO:0030424">
    <property type="term" value="C:axon"/>
    <property type="evidence" value="ECO:0007669"/>
    <property type="project" value="TreeGrafter"/>
</dbReference>
<feature type="domain" description="Protein kinase" evidence="27">
    <location>
        <begin position="55"/>
        <end position="317"/>
    </location>
</feature>
<keyword evidence="11" id="KW-0597">Phosphoprotein</keyword>
<evidence type="ECO:0000256" key="4">
    <source>
        <dbReference type="ARBA" id="ARBA00005527"/>
    </source>
</evidence>
<dbReference type="GO" id="GO:0032436">
    <property type="term" value="P:positive regulation of proteasomal ubiquitin-dependent protein catabolic process"/>
    <property type="evidence" value="ECO:0007669"/>
    <property type="project" value="TreeGrafter"/>
</dbReference>
<dbReference type="PROSITE" id="PS00108">
    <property type="entry name" value="PROTEIN_KINASE_ST"/>
    <property type="match status" value="1"/>
</dbReference>
<dbReference type="InterPro" id="IPR039192">
    <property type="entry name" value="STKc_GSK3"/>
</dbReference>
<evidence type="ECO:0000256" key="2">
    <source>
        <dbReference type="ARBA" id="ARBA00004236"/>
    </source>
</evidence>
<dbReference type="SUPFAM" id="SSF56112">
    <property type="entry name" value="Protein kinase-like (PK-like)"/>
    <property type="match status" value="1"/>
</dbReference>
<dbReference type="GO" id="GO:0030877">
    <property type="term" value="C:beta-catenin destruction complex"/>
    <property type="evidence" value="ECO:0007669"/>
    <property type="project" value="TreeGrafter"/>
</dbReference>
<evidence type="ECO:0000256" key="17">
    <source>
        <dbReference type="ARBA" id="ARBA00022840"/>
    </source>
</evidence>
<feature type="region of interest" description="Disordered" evidence="26">
    <location>
        <begin position="22"/>
        <end position="53"/>
    </location>
</feature>
<evidence type="ECO:0000256" key="22">
    <source>
        <dbReference type="ARBA" id="ARBA00048291"/>
    </source>
</evidence>
<dbReference type="GO" id="GO:0005829">
    <property type="term" value="C:cytosol"/>
    <property type="evidence" value="ECO:0007669"/>
    <property type="project" value="TreeGrafter"/>
</dbReference>
<dbReference type="GO" id="GO:0010975">
    <property type="term" value="P:regulation of neuron projection development"/>
    <property type="evidence" value="ECO:0007669"/>
    <property type="project" value="TreeGrafter"/>
</dbReference>
<evidence type="ECO:0000256" key="15">
    <source>
        <dbReference type="ARBA" id="ARBA00022777"/>
    </source>
</evidence>
<evidence type="ECO:0000256" key="25">
    <source>
        <dbReference type="RuleBase" id="RU000304"/>
    </source>
</evidence>
<name>A0A8B9J665_ASTMX</name>
<comment type="similarity">
    <text evidence="4">Belongs to the protein kinase superfamily. CMGC Ser/Thr protein kinase family. GSK-3 subfamily.</text>
</comment>
<sequence length="394" mass="43827">MSGRPRTTSFAESKPVSQPLAFGNVKVSRDKDGSKVTTVGATPGQGPDRPQEVSYTDTKVIGNGSFGVVYQAKLCDTGELVAIKKVLQDKRFKNRELQIMRKLDHCNIVRLRYFFYSSGDKVSEYCNKSYLYMYQLFRSLAYIHSFGICHRDIKPQNLLLDPETAVLKLCDFGSAKQLVRGEPNVSYICSRYYRAPELIFGATDYTSSIDVWSAGCVLAELLLGQPIFPGDSGVDQLVEIIKVLGTPTREQIREMNPNYTEFKFPQIKAHPWTKISQHPHVFRPKTPPEAIALCSRLLEYTPTARFTPLEACAHAFFDELRVPTLKLPNGRERPPLFNFTTQELSSNPSLASILIPAHARNQAGASPPSNASSTAGGYGPSKGDLSEAHSKQRI</sequence>
<dbReference type="InterPro" id="IPR008271">
    <property type="entry name" value="Ser/Thr_kinase_AS"/>
</dbReference>
<evidence type="ECO:0000256" key="21">
    <source>
        <dbReference type="ARBA" id="ARBA00023242"/>
    </source>
</evidence>
<dbReference type="GO" id="GO:0005634">
    <property type="term" value="C:nucleus"/>
    <property type="evidence" value="ECO:0007669"/>
    <property type="project" value="UniProtKB-SubCell"/>
</dbReference>
<dbReference type="GO" id="GO:0005886">
    <property type="term" value="C:plasma membrane"/>
    <property type="evidence" value="ECO:0007669"/>
    <property type="project" value="UniProtKB-SubCell"/>
</dbReference>
<dbReference type="GO" id="GO:0007399">
    <property type="term" value="P:nervous system development"/>
    <property type="evidence" value="ECO:0007669"/>
    <property type="project" value="UniProtKB-KW"/>
</dbReference>
<keyword evidence="13" id="KW-0879">Wnt signaling pathway</keyword>
<protein>
    <recommendedName>
        <fullName evidence="6">Glycogen synthase kinase-3 beta</fullName>
        <ecNumber evidence="5">2.7.11.26</ecNumber>
    </recommendedName>
</protein>
<dbReference type="SMART" id="SM00220">
    <property type="entry name" value="S_TKc"/>
    <property type="match status" value="1"/>
</dbReference>
<dbReference type="PROSITE" id="PS50011">
    <property type="entry name" value="PROTEIN_KINASE_DOM"/>
    <property type="match status" value="1"/>
</dbReference>
<keyword evidence="8" id="KW-1003">Cell membrane</keyword>
<proteinExistence type="inferred from homology"/>
<dbReference type="InterPro" id="IPR017441">
    <property type="entry name" value="Protein_kinase_ATP_BS"/>
</dbReference>
<keyword evidence="21" id="KW-0539">Nucleus</keyword>
<dbReference type="GO" id="GO:0008286">
    <property type="term" value="P:insulin receptor signaling pathway"/>
    <property type="evidence" value="ECO:0007669"/>
    <property type="project" value="TreeGrafter"/>
</dbReference>
<dbReference type="InterPro" id="IPR050591">
    <property type="entry name" value="GSK-3"/>
</dbReference>
<evidence type="ECO:0000256" key="14">
    <source>
        <dbReference type="ARBA" id="ARBA00022741"/>
    </source>
</evidence>
<evidence type="ECO:0000256" key="20">
    <source>
        <dbReference type="ARBA" id="ARBA00023136"/>
    </source>
</evidence>
<evidence type="ECO:0000256" key="10">
    <source>
        <dbReference type="ARBA" id="ARBA00022527"/>
    </source>
</evidence>
<keyword evidence="10 25" id="KW-0723">Serine/threonine-protein kinase</keyword>
<comment type="catalytic activity">
    <reaction evidence="23">
        <text>L-threonyl-[tau protein] + ATP = O-phospho-L-threonyl-[tau protein] + ADP + H(+)</text>
        <dbReference type="Rhea" id="RHEA:53904"/>
        <dbReference type="Rhea" id="RHEA-COMP:13703"/>
        <dbReference type="Rhea" id="RHEA-COMP:13704"/>
        <dbReference type="ChEBI" id="CHEBI:15378"/>
        <dbReference type="ChEBI" id="CHEBI:30013"/>
        <dbReference type="ChEBI" id="CHEBI:30616"/>
        <dbReference type="ChEBI" id="CHEBI:61977"/>
        <dbReference type="ChEBI" id="CHEBI:456216"/>
        <dbReference type="EC" id="2.7.11.26"/>
    </reaction>
</comment>
<keyword evidence="20" id="KW-0472">Membrane</keyword>
<evidence type="ECO:0000256" key="5">
    <source>
        <dbReference type="ARBA" id="ARBA00012407"/>
    </source>
</evidence>
<evidence type="ECO:0000313" key="28">
    <source>
        <dbReference type="Ensembl" id="ENSAMXP00005005408.1"/>
    </source>
</evidence>
<accession>A0A8B9J665</accession>
<evidence type="ECO:0000256" key="9">
    <source>
        <dbReference type="ARBA" id="ARBA00022490"/>
    </source>
</evidence>
<evidence type="ECO:0000256" key="8">
    <source>
        <dbReference type="ARBA" id="ARBA00022475"/>
    </source>
</evidence>
<dbReference type="FunFam" id="1.10.510.10:FF:000055">
    <property type="entry name" value="Glycogen synthase kinase-3 beta"/>
    <property type="match status" value="1"/>
</dbReference>
<evidence type="ECO:0000256" key="3">
    <source>
        <dbReference type="ARBA" id="ARBA00004496"/>
    </source>
</evidence>
<dbReference type="GO" id="GO:0098978">
    <property type="term" value="C:glutamatergic synapse"/>
    <property type="evidence" value="ECO:0007669"/>
    <property type="project" value="TreeGrafter"/>
</dbReference>
<dbReference type="GO" id="GO:0050321">
    <property type="term" value="F:tau-protein kinase activity"/>
    <property type="evidence" value="ECO:0007669"/>
    <property type="project" value="UniProtKB-EC"/>
</dbReference>
<dbReference type="GO" id="GO:0005524">
    <property type="term" value="F:ATP binding"/>
    <property type="evidence" value="ECO:0007669"/>
    <property type="project" value="UniProtKB-UniRule"/>
</dbReference>
<keyword evidence="9" id="KW-0963">Cytoplasm</keyword>
<dbReference type="EC" id="2.7.11.26" evidence="5"/>
<evidence type="ECO:0000256" key="12">
    <source>
        <dbReference type="ARBA" id="ARBA00022679"/>
    </source>
</evidence>
<comment type="subcellular location">
    <subcellularLocation>
        <location evidence="2">Cell membrane</location>
    </subcellularLocation>
    <subcellularLocation>
        <location evidence="3">Cytoplasm</location>
    </subcellularLocation>
    <subcellularLocation>
        <location evidence="1">Nucleus</location>
    </subcellularLocation>
</comment>
<dbReference type="PROSITE" id="PS00107">
    <property type="entry name" value="PROTEIN_KINASE_ATP"/>
    <property type="match status" value="1"/>
</dbReference>
<feature type="compositionally biased region" description="Basic and acidic residues" evidence="26">
    <location>
        <begin position="384"/>
        <end position="394"/>
    </location>
</feature>
<dbReference type="GO" id="GO:0030154">
    <property type="term" value="P:cell differentiation"/>
    <property type="evidence" value="ECO:0007669"/>
    <property type="project" value="UniProtKB-KW"/>
</dbReference>
<dbReference type="InterPro" id="IPR000719">
    <property type="entry name" value="Prot_kinase_dom"/>
</dbReference>
<keyword evidence="15" id="KW-0418">Kinase</keyword>
<dbReference type="InterPro" id="IPR011009">
    <property type="entry name" value="Kinase-like_dom_sf"/>
</dbReference>
<evidence type="ECO:0000256" key="24">
    <source>
        <dbReference type="PROSITE-ProRule" id="PRU10141"/>
    </source>
</evidence>
<feature type="region of interest" description="Disordered" evidence="26">
    <location>
        <begin position="360"/>
        <end position="394"/>
    </location>
</feature>
<keyword evidence="12" id="KW-0808">Transferase</keyword>
<reference evidence="28" key="1">
    <citation type="submission" date="2025-08" db="UniProtKB">
        <authorList>
            <consortium name="Ensembl"/>
        </authorList>
    </citation>
    <scope>IDENTIFICATION</scope>
</reference>
<organism evidence="28 29">
    <name type="scientific">Astyanax mexicanus</name>
    <name type="common">Blind cave fish</name>
    <name type="synonym">Astyanax fasciatus mexicanus</name>
    <dbReference type="NCBI Taxonomy" id="7994"/>
    <lineage>
        <taxon>Eukaryota</taxon>
        <taxon>Metazoa</taxon>
        <taxon>Chordata</taxon>
        <taxon>Craniata</taxon>
        <taxon>Vertebrata</taxon>
        <taxon>Euteleostomi</taxon>
        <taxon>Actinopterygii</taxon>
        <taxon>Neopterygii</taxon>
        <taxon>Teleostei</taxon>
        <taxon>Ostariophysi</taxon>
        <taxon>Characiformes</taxon>
        <taxon>Characoidei</taxon>
        <taxon>Acestrorhamphidae</taxon>
        <taxon>Acestrorhamphinae</taxon>
        <taxon>Astyanax</taxon>
    </lineage>
</organism>
<keyword evidence="14 24" id="KW-0547">Nucleotide-binding</keyword>
<evidence type="ECO:0000256" key="18">
    <source>
        <dbReference type="ARBA" id="ARBA00022902"/>
    </source>
</evidence>
<dbReference type="Gene3D" id="1.10.510.10">
    <property type="entry name" value="Transferase(Phosphotransferase) domain 1"/>
    <property type="match status" value="1"/>
</dbReference>
<dbReference type="PANTHER" id="PTHR24057:SF8">
    <property type="entry name" value="GLYCOGEN SYNTHASE KINASE-3 BETA"/>
    <property type="match status" value="1"/>
</dbReference>